<dbReference type="InterPro" id="IPR002401">
    <property type="entry name" value="Cyt_P450_E_grp-I"/>
</dbReference>
<comment type="similarity">
    <text evidence="1">Belongs to the cytochrome P450 family.</text>
</comment>
<organism evidence="7 8">
    <name type="scientific">Citrus sinensis</name>
    <name type="common">Sweet orange</name>
    <name type="synonym">Citrus aurantium var. sinensis</name>
    <dbReference type="NCBI Taxonomy" id="2711"/>
    <lineage>
        <taxon>Eukaryota</taxon>
        <taxon>Viridiplantae</taxon>
        <taxon>Streptophyta</taxon>
        <taxon>Embryophyta</taxon>
        <taxon>Tracheophyta</taxon>
        <taxon>Spermatophyta</taxon>
        <taxon>Magnoliopsida</taxon>
        <taxon>eudicotyledons</taxon>
        <taxon>Gunneridae</taxon>
        <taxon>Pentapetalae</taxon>
        <taxon>rosids</taxon>
        <taxon>malvids</taxon>
        <taxon>Sapindales</taxon>
        <taxon>Rutaceae</taxon>
        <taxon>Aurantioideae</taxon>
        <taxon>Citrus</taxon>
    </lineage>
</organism>
<dbReference type="SMR" id="A0A067DF15"/>
<evidence type="ECO:0008006" key="9">
    <source>
        <dbReference type="Google" id="ProtNLM"/>
    </source>
</evidence>
<sequence>MDVIQFHIIFVFVDLERFHTRLTNFLISLLLNNRDALKKAQDELDIHVGAKRQVNESDIKNLVYLRAILMETMHLYPVAPLQLPHQSMEDCTVSGYHVCAGTQHFVNALKVHHDPKVWQEP</sequence>
<dbReference type="Pfam" id="PF00067">
    <property type="entry name" value="p450"/>
    <property type="match status" value="1"/>
</dbReference>
<dbReference type="PRINTS" id="PR00463">
    <property type="entry name" value="EP450I"/>
</dbReference>
<name>A0A067DF15_CITSI</name>
<evidence type="ECO:0000313" key="7">
    <source>
        <dbReference type="EMBL" id="KDO37622.1"/>
    </source>
</evidence>
<dbReference type="Gene3D" id="1.10.630.10">
    <property type="entry name" value="Cytochrome P450"/>
    <property type="match status" value="1"/>
</dbReference>
<evidence type="ECO:0000256" key="4">
    <source>
        <dbReference type="ARBA" id="ARBA00023002"/>
    </source>
</evidence>
<dbReference type="InterPro" id="IPR001128">
    <property type="entry name" value="Cyt_P450"/>
</dbReference>
<proteinExistence type="inferred from homology"/>
<accession>A0A067DF15</accession>
<evidence type="ECO:0000256" key="6">
    <source>
        <dbReference type="ARBA" id="ARBA00023033"/>
    </source>
</evidence>
<gene>
    <name evidence="7" type="ORF">CISIN_1g048154mg</name>
</gene>
<dbReference type="PANTHER" id="PTHR47947">
    <property type="entry name" value="CYTOCHROME P450 82C3-RELATED"/>
    <property type="match status" value="1"/>
</dbReference>
<dbReference type="InterPro" id="IPR050651">
    <property type="entry name" value="Plant_Cytochrome_P450_Monoox"/>
</dbReference>
<keyword evidence="5" id="KW-0408">Iron</keyword>
<dbReference type="GO" id="GO:0005506">
    <property type="term" value="F:iron ion binding"/>
    <property type="evidence" value="ECO:0007669"/>
    <property type="project" value="InterPro"/>
</dbReference>
<keyword evidence="3" id="KW-0479">Metal-binding</keyword>
<dbReference type="GO" id="GO:0004497">
    <property type="term" value="F:monooxygenase activity"/>
    <property type="evidence" value="ECO:0007669"/>
    <property type="project" value="UniProtKB-KW"/>
</dbReference>
<keyword evidence="8" id="KW-1185">Reference proteome</keyword>
<dbReference type="PANTHER" id="PTHR47947:SF19">
    <property type="entry name" value="CYTOCHROME P450 82C3-RELATED"/>
    <property type="match status" value="1"/>
</dbReference>
<evidence type="ECO:0000256" key="2">
    <source>
        <dbReference type="ARBA" id="ARBA00022617"/>
    </source>
</evidence>
<protein>
    <recommendedName>
        <fullName evidence="9">Cytochrome P450</fullName>
    </recommendedName>
</protein>
<dbReference type="GO" id="GO:0020037">
    <property type="term" value="F:heme binding"/>
    <property type="evidence" value="ECO:0007669"/>
    <property type="project" value="InterPro"/>
</dbReference>
<dbReference type="AlphaFoldDB" id="A0A067DF15"/>
<reference evidence="7 8" key="1">
    <citation type="submission" date="2014-04" db="EMBL/GenBank/DDBJ databases">
        <authorList>
            <consortium name="International Citrus Genome Consortium"/>
            <person name="Gmitter F."/>
            <person name="Chen C."/>
            <person name="Farmerie W."/>
            <person name="Harkins T."/>
            <person name="Desany B."/>
            <person name="Mohiuddin M."/>
            <person name="Kodira C."/>
            <person name="Borodovsky M."/>
            <person name="Lomsadze A."/>
            <person name="Burns P."/>
            <person name="Jenkins J."/>
            <person name="Prochnik S."/>
            <person name="Shu S."/>
            <person name="Chapman J."/>
            <person name="Pitluck S."/>
            <person name="Schmutz J."/>
            <person name="Rokhsar D."/>
        </authorList>
    </citation>
    <scope>NUCLEOTIDE SEQUENCE</scope>
</reference>
<dbReference type="Proteomes" id="UP000027120">
    <property type="component" value="Unassembled WGS sequence"/>
</dbReference>
<evidence type="ECO:0000313" key="8">
    <source>
        <dbReference type="Proteomes" id="UP000027120"/>
    </source>
</evidence>
<evidence type="ECO:0000256" key="1">
    <source>
        <dbReference type="ARBA" id="ARBA00010617"/>
    </source>
</evidence>
<evidence type="ECO:0000256" key="5">
    <source>
        <dbReference type="ARBA" id="ARBA00023004"/>
    </source>
</evidence>
<keyword evidence="2" id="KW-0349">Heme</keyword>
<dbReference type="InterPro" id="IPR036396">
    <property type="entry name" value="Cyt_P450_sf"/>
</dbReference>
<dbReference type="EMBL" id="KK790143">
    <property type="protein sequence ID" value="KDO37622.1"/>
    <property type="molecule type" value="Genomic_DNA"/>
</dbReference>
<keyword evidence="6" id="KW-0503">Monooxygenase</keyword>
<keyword evidence="4" id="KW-0560">Oxidoreductase</keyword>
<dbReference type="GO" id="GO:0016705">
    <property type="term" value="F:oxidoreductase activity, acting on paired donors, with incorporation or reduction of molecular oxygen"/>
    <property type="evidence" value="ECO:0007669"/>
    <property type="project" value="InterPro"/>
</dbReference>
<evidence type="ECO:0000256" key="3">
    <source>
        <dbReference type="ARBA" id="ARBA00022723"/>
    </source>
</evidence>
<dbReference type="SUPFAM" id="SSF48264">
    <property type="entry name" value="Cytochrome P450"/>
    <property type="match status" value="1"/>
</dbReference>